<dbReference type="Pfam" id="PF13519">
    <property type="entry name" value="VWA_2"/>
    <property type="match status" value="1"/>
</dbReference>
<feature type="region of interest" description="Disordered" evidence="8">
    <location>
        <begin position="771"/>
        <end position="827"/>
    </location>
</feature>
<feature type="repeat" description="TPR" evidence="7">
    <location>
        <begin position="689"/>
        <end position="722"/>
    </location>
</feature>
<dbReference type="SMART" id="SM00028">
    <property type="entry name" value="TPR"/>
    <property type="match status" value="1"/>
</dbReference>
<dbReference type="InterPro" id="IPR019734">
    <property type="entry name" value="TPR_rpt"/>
</dbReference>
<feature type="transmembrane region" description="Helical" evidence="9">
    <location>
        <begin position="6"/>
        <end position="22"/>
    </location>
</feature>
<evidence type="ECO:0000256" key="8">
    <source>
        <dbReference type="SAM" id="MobiDB-lite"/>
    </source>
</evidence>
<keyword evidence="2 9" id="KW-0812">Transmembrane</keyword>
<organism evidence="11 12">
    <name type="scientific">Treponema bryantii</name>
    <dbReference type="NCBI Taxonomy" id="163"/>
    <lineage>
        <taxon>Bacteria</taxon>
        <taxon>Pseudomonadati</taxon>
        <taxon>Spirochaetota</taxon>
        <taxon>Spirochaetia</taxon>
        <taxon>Spirochaetales</taxon>
        <taxon>Treponemataceae</taxon>
        <taxon>Treponema</taxon>
    </lineage>
</organism>
<feature type="transmembrane region" description="Helical" evidence="9">
    <location>
        <begin position="54"/>
        <end position="79"/>
    </location>
</feature>
<dbReference type="InterPro" id="IPR036465">
    <property type="entry name" value="vWFA_dom_sf"/>
</dbReference>
<dbReference type="PROSITE" id="PS50005">
    <property type="entry name" value="TPR"/>
    <property type="match status" value="2"/>
</dbReference>
<gene>
    <name evidence="11" type="ORF">SAMN04487775_106207</name>
</gene>
<dbReference type="RefSeq" id="WP_074932068.1">
    <property type="nucleotide sequence ID" value="NZ_FORI01000006.1"/>
</dbReference>
<dbReference type="PANTHER" id="PTHR22550:SF5">
    <property type="entry name" value="LEUCINE ZIPPER PROTEIN 4"/>
    <property type="match status" value="1"/>
</dbReference>
<dbReference type="InterPro" id="IPR011990">
    <property type="entry name" value="TPR-like_helical_dom_sf"/>
</dbReference>
<feature type="domain" description="VWFA" evidence="10">
    <location>
        <begin position="377"/>
        <end position="577"/>
    </location>
</feature>
<reference evidence="12" key="1">
    <citation type="submission" date="2016-10" db="EMBL/GenBank/DDBJ databases">
        <authorList>
            <person name="Varghese N."/>
            <person name="Submissions S."/>
        </authorList>
    </citation>
    <scope>NUCLEOTIDE SEQUENCE [LARGE SCALE GENOMIC DNA]</scope>
    <source>
        <strain evidence="12">XBD1002</strain>
    </source>
</reference>
<feature type="transmembrane region" description="Helical" evidence="9">
    <location>
        <begin position="341"/>
        <end position="364"/>
    </location>
</feature>
<keyword evidence="6 9" id="KW-0472">Membrane</keyword>
<evidence type="ECO:0000256" key="6">
    <source>
        <dbReference type="ARBA" id="ARBA00023136"/>
    </source>
</evidence>
<protein>
    <submittedName>
        <fullName evidence="11">Mg-chelatase subunit ChlD</fullName>
    </submittedName>
</protein>
<evidence type="ECO:0000256" key="9">
    <source>
        <dbReference type="SAM" id="Phobius"/>
    </source>
</evidence>
<dbReference type="PANTHER" id="PTHR22550">
    <property type="entry name" value="SPORE GERMINATION PROTEIN"/>
    <property type="match status" value="1"/>
</dbReference>
<accession>A0A1I3LCW1</accession>
<dbReference type="SUPFAM" id="SSF53300">
    <property type="entry name" value="vWA-like"/>
    <property type="match status" value="2"/>
</dbReference>
<dbReference type="Pfam" id="PF00092">
    <property type="entry name" value="VWA"/>
    <property type="match status" value="1"/>
</dbReference>
<dbReference type="PROSITE" id="PS50234">
    <property type="entry name" value="VWFA"/>
    <property type="match status" value="2"/>
</dbReference>
<keyword evidence="5 9" id="KW-1133">Transmembrane helix</keyword>
<keyword evidence="3" id="KW-0677">Repeat</keyword>
<keyword evidence="4 7" id="KW-0802">TPR repeat</keyword>
<dbReference type="SUPFAM" id="SSF48452">
    <property type="entry name" value="TPR-like"/>
    <property type="match status" value="1"/>
</dbReference>
<evidence type="ECO:0000259" key="10">
    <source>
        <dbReference type="PROSITE" id="PS50234"/>
    </source>
</evidence>
<dbReference type="InterPro" id="IPR002035">
    <property type="entry name" value="VWF_A"/>
</dbReference>
<keyword evidence="12" id="KW-1185">Reference proteome</keyword>
<feature type="domain" description="VWFA" evidence="10">
    <location>
        <begin position="92"/>
        <end position="287"/>
    </location>
</feature>
<evidence type="ECO:0000256" key="4">
    <source>
        <dbReference type="ARBA" id="ARBA00022803"/>
    </source>
</evidence>
<dbReference type="Proteomes" id="UP000182737">
    <property type="component" value="Unassembled WGS sequence"/>
</dbReference>
<evidence type="ECO:0000256" key="7">
    <source>
        <dbReference type="PROSITE-ProRule" id="PRU00339"/>
    </source>
</evidence>
<dbReference type="OrthoDB" id="353431at2"/>
<sequence length="827" mass="90353">MPNFENPAAFFLLILIPALYILRYTKIFNRISFPAVLADWEGRKFEWKGRTQKFLSATASVFFTAGFLISVAALAAPVLSNQEKVYTSVGTDIVFVLDTSPSMSAKDVDGAQRIEAAKNAIYLLSSKNDGSRYGLVGLGSNAAVLVPPTSDLTFFTERLSQIAAGNFGNGSAIGDGLSTAVCHLVSSSAQKKCIVLLTDGENNAGEIHPETAAQLAADNNITIYVVGIGSKGKVPIEYTDPVTKRLYSGYLDSNFNPASLKKIADIAGGRYFEAVTINELSEILSTVAKQEAVTQTFTYRTVNRLFYQKFLSVAISLFLLAWFIRRVILKEMVCFHYKKILFVRSGCLAVSLIFLLLAHAGLTWGTYLVPVQKSGHSVAMVFDISNSMLAKDCPGNTRRLEAASLYAKKLLAKMNGTPVSVIIAKGDGIAAIPITDDAAMIESLLDVMSPSLMTVPGSSIGKGILKAKDSFPANFSAAGRIWVFTDGEETDGQLTSALLDCQKAGIPVTLIGFGSESESPVLTGDGKTQVMSALRRDRLETAIAEASNKFRFFNSHENLLYIDSLEKGSAVQLLSQLRFGSTENLITSYEVKPVPRYKLFLSLAALFLVLSYIATEFNFARFFGAKASRAQAAAFISLITLFFSGCSSQTADILKGTVSYHQKKYRHSVSRFMAASENAAADANRINQSYALYDLGTAYIMIGEDTAALEQFNSIGEDAPDAVRYAAYYNAGVLSWRNSDFEEARDYFRKALEIDSSKIDAKINFELSMQQSDAKGKQNQSNQIQASPEESSPQNLEKAVFEHIKENDQKQWKNNESKQPSDLAEDY</sequence>
<evidence type="ECO:0000256" key="5">
    <source>
        <dbReference type="ARBA" id="ARBA00022989"/>
    </source>
</evidence>
<keyword evidence="1" id="KW-1003">Cell membrane</keyword>
<dbReference type="InterPro" id="IPR050768">
    <property type="entry name" value="UPF0353/GerABKA_families"/>
</dbReference>
<dbReference type="InterPro" id="IPR013105">
    <property type="entry name" value="TPR_2"/>
</dbReference>
<evidence type="ECO:0000256" key="2">
    <source>
        <dbReference type="ARBA" id="ARBA00022692"/>
    </source>
</evidence>
<evidence type="ECO:0000313" key="11">
    <source>
        <dbReference type="EMBL" id="SFI82599.1"/>
    </source>
</evidence>
<dbReference type="AlphaFoldDB" id="A0A1I3LCW1"/>
<evidence type="ECO:0000256" key="1">
    <source>
        <dbReference type="ARBA" id="ARBA00022475"/>
    </source>
</evidence>
<proteinExistence type="predicted"/>
<feature type="transmembrane region" description="Helical" evidence="9">
    <location>
        <begin position="310"/>
        <end position="329"/>
    </location>
</feature>
<dbReference type="Gene3D" id="3.40.50.410">
    <property type="entry name" value="von Willebrand factor, type A domain"/>
    <property type="match status" value="2"/>
</dbReference>
<feature type="repeat" description="TPR" evidence="7">
    <location>
        <begin position="725"/>
        <end position="758"/>
    </location>
</feature>
<feature type="compositionally biased region" description="Polar residues" evidence="8">
    <location>
        <begin position="771"/>
        <end position="795"/>
    </location>
</feature>
<evidence type="ECO:0000313" key="12">
    <source>
        <dbReference type="Proteomes" id="UP000182737"/>
    </source>
</evidence>
<dbReference type="Gene3D" id="1.25.40.10">
    <property type="entry name" value="Tetratricopeptide repeat domain"/>
    <property type="match status" value="1"/>
</dbReference>
<name>A0A1I3LCW1_9SPIR</name>
<dbReference type="EMBL" id="FORI01000006">
    <property type="protein sequence ID" value="SFI82599.1"/>
    <property type="molecule type" value="Genomic_DNA"/>
</dbReference>
<evidence type="ECO:0000256" key="3">
    <source>
        <dbReference type="ARBA" id="ARBA00022737"/>
    </source>
</evidence>
<dbReference type="SMART" id="SM00327">
    <property type="entry name" value="VWA"/>
    <property type="match status" value="2"/>
</dbReference>
<dbReference type="Pfam" id="PF07719">
    <property type="entry name" value="TPR_2"/>
    <property type="match status" value="1"/>
</dbReference>
<feature type="compositionally biased region" description="Basic and acidic residues" evidence="8">
    <location>
        <begin position="799"/>
        <end position="816"/>
    </location>
</feature>